<name>A0A0F4GE77_9PEZI</name>
<keyword evidence="3" id="KW-1185">Reference proteome</keyword>
<dbReference type="AlphaFoldDB" id="A0A0F4GE77"/>
<organism evidence="2 3">
    <name type="scientific">Zymoseptoria brevis</name>
    <dbReference type="NCBI Taxonomy" id="1047168"/>
    <lineage>
        <taxon>Eukaryota</taxon>
        <taxon>Fungi</taxon>
        <taxon>Dikarya</taxon>
        <taxon>Ascomycota</taxon>
        <taxon>Pezizomycotina</taxon>
        <taxon>Dothideomycetes</taxon>
        <taxon>Dothideomycetidae</taxon>
        <taxon>Mycosphaerellales</taxon>
        <taxon>Mycosphaerellaceae</taxon>
        <taxon>Zymoseptoria</taxon>
    </lineage>
</organism>
<protein>
    <submittedName>
        <fullName evidence="2">Uncharacterized protein</fullName>
    </submittedName>
</protein>
<gene>
    <name evidence="2" type="ORF">TI39_contig4189g00013</name>
</gene>
<evidence type="ECO:0000313" key="2">
    <source>
        <dbReference type="EMBL" id="KJX94485.1"/>
    </source>
</evidence>
<dbReference type="STRING" id="1047168.A0A0F4GE77"/>
<feature type="compositionally biased region" description="Basic and acidic residues" evidence="1">
    <location>
        <begin position="17"/>
        <end position="27"/>
    </location>
</feature>
<accession>A0A0F4GE77</accession>
<dbReference type="EMBL" id="LAFY01004148">
    <property type="protein sequence ID" value="KJX94485.1"/>
    <property type="molecule type" value="Genomic_DNA"/>
</dbReference>
<evidence type="ECO:0000313" key="3">
    <source>
        <dbReference type="Proteomes" id="UP000033647"/>
    </source>
</evidence>
<proteinExistence type="predicted"/>
<dbReference type="OrthoDB" id="3915580at2759"/>
<feature type="compositionally biased region" description="Polar residues" evidence="1">
    <location>
        <begin position="98"/>
        <end position="135"/>
    </location>
</feature>
<comment type="caution">
    <text evidence="2">The sequence shown here is derived from an EMBL/GenBank/DDBJ whole genome shotgun (WGS) entry which is preliminary data.</text>
</comment>
<feature type="region of interest" description="Disordered" evidence="1">
    <location>
        <begin position="1"/>
        <end position="141"/>
    </location>
</feature>
<evidence type="ECO:0000256" key="1">
    <source>
        <dbReference type="SAM" id="MobiDB-lite"/>
    </source>
</evidence>
<feature type="compositionally biased region" description="Acidic residues" evidence="1">
    <location>
        <begin position="76"/>
        <end position="86"/>
    </location>
</feature>
<sequence>MDPRPRFLFIPLLDLEAPSRRRTDRSSDQSPYLEQPPGPPNTARHSHQSSRLNSGLSSAKPSAPPTPSRRSSEEPPAAEDDEEEDVPALSLYLKPSSPVFSKSSTQPKMTFSTARCSSLPTPPSTTRHLAHSSTMEAEASRFAHRDSVDVYHARGLKRHETEAKMNQELMNSRDSFVITKSKFEARWGKGGASSESKAVGGGWTRFGGLETIEDATPPGRVGFRAVMESSGEKISDEAKNRAAVKDEAGGNLDKEEARDRYHPDEHVGCPICEEQRPRWFEEKYRAGQH</sequence>
<reference evidence="2 3" key="1">
    <citation type="submission" date="2015-03" db="EMBL/GenBank/DDBJ databases">
        <title>RNA-seq based gene annotation and comparative genomics of four Zymoseptoria species reveal species-specific pathogenicity related genes and transposable element activity.</title>
        <authorList>
            <person name="Grandaubert J."/>
            <person name="Bhattacharyya A."/>
            <person name="Stukenbrock E.H."/>
        </authorList>
    </citation>
    <scope>NUCLEOTIDE SEQUENCE [LARGE SCALE GENOMIC DNA]</scope>
    <source>
        <strain evidence="2 3">Zb18110</strain>
    </source>
</reference>
<dbReference type="Proteomes" id="UP000033647">
    <property type="component" value="Unassembled WGS sequence"/>
</dbReference>
<feature type="region of interest" description="Disordered" evidence="1">
    <location>
        <begin position="230"/>
        <end position="268"/>
    </location>
</feature>